<dbReference type="GO" id="GO:0030127">
    <property type="term" value="C:COPII vesicle coat"/>
    <property type="evidence" value="ECO:0007669"/>
    <property type="project" value="InterPro"/>
</dbReference>
<dbReference type="GO" id="GO:0046872">
    <property type="term" value="F:metal ion binding"/>
    <property type="evidence" value="ECO:0007669"/>
    <property type="project" value="UniProtKB-KW"/>
</dbReference>
<evidence type="ECO:0000256" key="1">
    <source>
        <dbReference type="RuleBase" id="RU365030"/>
    </source>
</evidence>
<comment type="similarity">
    <text evidence="1">Belongs to the SEC23/SEC24 family. SEC23 subfamily.</text>
</comment>
<dbReference type="InterPro" id="IPR037364">
    <property type="entry name" value="Sec23"/>
</dbReference>
<name>A0AA36EPV8_LACSI</name>
<keyword evidence="1" id="KW-0963">Cytoplasm</keyword>
<dbReference type="PANTHER" id="PTHR11141:SF22">
    <property type="entry name" value="PROTEIN TRANSPORT PROTEIN SEC23 G"/>
    <property type="match status" value="1"/>
</dbReference>
<dbReference type="EMBL" id="OX465085">
    <property type="protein sequence ID" value="CAI9304059.1"/>
    <property type="molecule type" value="Genomic_DNA"/>
</dbReference>
<keyword evidence="4" id="KW-1185">Reference proteome</keyword>
<dbReference type="InterPro" id="IPR036465">
    <property type="entry name" value="vWFA_dom_sf"/>
</dbReference>
<proteinExistence type="inferred from homology"/>
<feature type="domain" description="Sec23/Sec24 trunk" evidence="2">
    <location>
        <begin position="152"/>
        <end position="215"/>
    </location>
</feature>
<keyword evidence="1" id="KW-0472">Membrane</keyword>
<keyword evidence="1" id="KW-0813">Transport</keyword>
<dbReference type="Proteomes" id="UP001177003">
    <property type="component" value="Chromosome 9"/>
</dbReference>
<dbReference type="GO" id="GO:0070971">
    <property type="term" value="C:endoplasmic reticulum exit site"/>
    <property type="evidence" value="ECO:0007669"/>
    <property type="project" value="TreeGrafter"/>
</dbReference>
<dbReference type="GO" id="GO:0005789">
    <property type="term" value="C:endoplasmic reticulum membrane"/>
    <property type="evidence" value="ECO:0007669"/>
    <property type="project" value="UniProtKB-SubCell"/>
</dbReference>
<dbReference type="Pfam" id="PF04811">
    <property type="entry name" value="Sec23_trunk"/>
    <property type="match status" value="1"/>
</dbReference>
<evidence type="ECO:0000313" key="4">
    <source>
        <dbReference type="Proteomes" id="UP001177003"/>
    </source>
</evidence>
<keyword evidence="1" id="KW-0862">Zinc</keyword>
<dbReference type="InterPro" id="IPR006896">
    <property type="entry name" value="Sec23/24_trunk_dom"/>
</dbReference>
<protein>
    <recommendedName>
        <fullName evidence="1">Protein transport protein SEC23</fullName>
    </recommendedName>
</protein>
<comment type="subcellular location">
    <subcellularLocation>
        <location evidence="1">Cytoplasmic vesicle</location>
        <location evidence="1">COPII-coated vesicle membrane</location>
        <topology evidence="1">Peripheral membrane protein</topology>
        <orientation evidence="1">Cytoplasmic side</orientation>
    </subcellularLocation>
    <subcellularLocation>
        <location evidence="1">Endoplasmic reticulum membrane</location>
        <topology evidence="1">Peripheral membrane protein</topology>
        <orientation evidence="1">Cytoplasmic side</orientation>
    </subcellularLocation>
</comment>
<evidence type="ECO:0000313" key="3">
    <source>
        <dbReference type="EMBL" id="CAI9304059.1"/>
    </source>
</evidence>
<dbReference type="AlphaFoldDB" id="A0AA36EPV8"/>
<keyword evidence="1" id="KW-0968">Cytoplasmic vesicle</keyword>
<keyword evidence="1" id="KW-0653">Protein transport</keyword>
<accession>A0AA36EPV8</accession>
<organism evidence="3 4">
    <name type="scientific">Lactuca saligna</name>
    <name type="common">Willowleaf lettuce</name>
    <dbReference type="NCBI Taxonomy" id="75948"/>
    <lineage>
        <taxon>Eukaryota</taxon>
        <taxon>Viridiplantae</taxon>
        <taxon>Streptophyta</taxon>
        <taxon>Embryophyta</taxon>
        <taxon>Tracheophyta</taxon>
        <taxon>Spermatophyta</taxon>
        <taxon>Magnoliopsida</taxon>
        <taxon>eudicotyledons</taxon>
        <taxon>Gunneridae</taxon>
        <taxon>Pentapetalae</taxon>
        <taxon>asterids</taxon>
        <taxon>campanulids</taxon>
        <taxon>Asterales</taxon>
        <taxon>Asteraceae</taxon>
        <taxon>Cichorioideae</taxon>
        <taxon>Cichorieae</taxon>
        <taxon>Lactucinae</taxon>
        <taxon>Lactuca</taxon>
    </lineage>
</organism>
<keyword evidence="1" id="KW-0479">Metal-binding</keyword>
<sequence>MLDKNQIFLAISFPCPRVMTTFPLVFAHLNYKVEGMVGKHGSSGLNQIKDANRGGVSELAKQLRRGRDRRQEGLHRRSLFFSGSIGIHSRRGRKDFGPLSLSVQEEEFGGKQSQGWLCGARGSMLLLLRGIRGCLFLVFLTGNECRCVLTIQPAFVFVVDGSVSEDELQELKNELVLIVAQLPENAMVGLIVFYSMVRVYDLGFTECLWVVVLHGEHKPSSSQLLNSVFNHNS</sequence>
<comment type="function">
    <text evidence="1">Component of the coat protein complex II (COPII) which promotes the formation of transport vesicles from the endoplasmic reticulum (ER). The coat has two main functions, the physical deformation of the endoplasmic reticulum membrane into vesicles and the selection of cargo molecules.</text>
</comment>
<dbReference type="GO" id="GO:0006886">
    <property type="term" value="P:intracellular protein transport"/>
    <property type="evidence" value="ECO:0007669"/>
    <property type="project" value="InterPro"/>
</dbReference>
<keyword evidence="1" id="KW-0256">Endoplasmic reticulum</keyword>
<dbReference type="PANTHER" id="PTHR11141">
    <property type="entry name" value="PROTEIN TRANSPORT PROTEIN SEC23"/>
    <property type="match status" value="1"/>
</dbReference>
<dbReference type="Gene3D" id="3.40.50.410">
    <property type="entry name" value="von Willebrand factor, type A domain"/>
    <property type="match status" value="1"/>
</dbReference>
<dbReference type="SUPFAM" id="SSF53300">
    <property type="entry name" value="vWA-like"/>
    <property type="match status" value="1"/>
</dbReference>
<dbReference type="GO" id="GO:0005096">
    <property type="term" value="F:GTPase activator activity"/>
    <property type="evidence" value="ECO:0007669"/>
    <property type="project" value="TreeGrafter"/>
</dbReference>
<evidence type="ECO:0000259" key="2">
    <source>
        <dbReference type="Pfam" id="PF04811"/>
    </source>
</evidence>
<gene>
    <name evidence="3" type="ORF">LSALG_LOCUS42465</name>
</gene>
<dbReference type="GO" id="GO:0090110">
    <property type="term" value="P:COPII-coated vesicle cargo loading"/>
    <property type="evidence" value="ECO:0007669"/>
    <property type="project" value="TreeGrafter"/>
</dbReference>
<keyword evidence="1" id="KW-0931">ER-Golgi transport</keyword>
<reference evidence="3" key="1">
    <citation type="submission" date="2023-04" db="EMBL/GenBank/DDBJ databases">
        <authorList>
            <person name="Vijverberg K."/>
            <person name="Xiong W."/>
            <person name="Schranz E."/>
        </authorList>
    </citation>
    <scope>NUCLEOTIDE SEQUENCE</scope>
</reference>